<dbReference type="Proteomes" id="UP000034793">
    <property type="component" value="Unassembled WGS sequence"/>
</dbReference>
<dbReference type="SUPFAM" id="SSF53474">
    <property type="entry name" value="alpha/beta-Hydrolases"/>
    <property type="match status" value="1"/>
</dbReference>
<protein>
    <recommendedName>
        <fullName evidence="1">AB hydrolase-1 domain-containing protein</fullName>
    </recommendedName>
</protein>
<dbReference type="AlphaFoldDB" id="A0A0G0PK40"/>
<reference evidence="2 3" key="1">
    <citation type="journal article" date="2015" name="Nature">
        <title>rRNA introns, odd ribosomes, and small enigmatic genomes across a large radiation of phyla.</title>
        <authorList>
            <person name="Brown C.T."/>
            <person name="Hug L.A."/>
            <person name="Thomas B.C."/>
            <person name="Sharon I."/>
            <person name="Castelle C.J."/>
            <person name="Singh A."/>
            <person name="Wilkins M.J."/>
            <person name="Williams K.H."/>
            <person name="Banfield J.F."/>
        </authorList>
    </citation>
    <scope>NUCLEOTIDE SEQUENCE [LARGE SCALE GENOMIC DNA]</scope>
</reference>
<evidence type="ECO:0000313" key="3">
    <source>
        <dbReference type="Proteomes" id="UP000034793"/>
    </source>
</evidence>
<comment type="caution">
    <text evidence="2">The sequence shown here is derived from an EMBL/GenBank/DDBJ whole genome shotgun (WGS) entry which is preliminary data.</text>
</comment>
<evidence type="ECO:0000259" key="1">
    <source>
        <dbReference type="Pfam" id="PF00561"/>
    </source>
</evidence>
<dbReference type="Gene3D" id="3.40.50.1820">
    <property type="entry name" value="alpha/beta hydrolase"/>
    <property type="match status" value="1"/>
</dbReference>
<dbReference type="InterPro" id="IPR029058">
    <property type="entry name" value="AB_hydrolase_fold"/>
</dbReference>
<feature type="domain" description="AB hydrolase-1" evidence="1">
    <location>
        <begin position="63"/>
        <end position="153"/>
    </location>
</feature>
<organism evidence="2 3">
    <name type="scientific">Candidatus Woesebacteria bacterium GW2011_GWA1_39_8</name>
    <dbReference type="NCBI Taxonomy" id="1618552"/>
    <lineage>
        <taxon>Bacteria</taxon>
        <taxon>Candidatus Woeseibacteriota</taxon>
    </lineage>
</organism>
<name>A0A0G0PK40_9BACT</name>
<dbReference type="EMBL" id="LBXL01000053">
    <property type="protein sequence ID" value="KKR28268.1"/>
    <property type="molecule type" value="Genomic_DNA"/>
</dbReference>
<accession>A0A0G0PK40</accession>
<dbReference type="InterPro" id="IPR000073">
    <property type="entry name" value="AB_hydrolase_1"/>
</dbReference>
<sequence>MASKDKSKVEVIPLAESKPSSRITEITREVKITTINLIRGFIEPNSPTGFREEIAGKEGSLIIIRGFGKKSSLPETRIKEEMYKLGLSGVITGIAAGPGNEELEKFVAQLISEVEKYDSKPILVGYSLGGLIALLAYHHGIQDKIRGIITVGAPINGIKAVLLLKRKSGLLKEISPGSKFLETLGTKKYHPNTYHLLAEFDQFVGNPSLINIDGKKIILPIRGHNNFLEAQITAQEVAKLAMEMLKNNLA</sequence>
<proteinExistence type="predicted"/>
<dbReference type="Pfam" id="PF00561">
    <property type="entry name" value="Abhydrolase_1"/>
    <property type="match status" value="1"/>
</dbReference>
<evidence type="ECO:0000313" key="2">
    <source>
        <dbReference type="EMBL" id="KKR28268.1"/>
    </source>
</evidence>
<gene>
    <name evidence="2" type="ORF">UT61_C0053G0004</name>
</gene>